<evidence type="ECO:0000313" key="3">
    <source>
        <dbReference type="EMBL" id="JAG83415.1"/>
    </source>
</evidence>
<feature type="domain" description="C2H2-type" evidence="2">
    <location>
        <begin position="134"/>
        <end position="162"/>
    </location>
</feature>
<evidence type="ECO:0000313" key="4">
    <source>
        <dbReference type="Proteomes" id="UP000694866"/>
    </source>
</evidence>
<dbReference type="GeneID" id="105274294"/>
<dbReference type="OrthoDB" id="5983381at2759"/>
<evidence type="ECO:0000256" key="1">
    <source>
        <dbReference type="PROSITE-ProRule" id="PRU00042"/>
    </source>
</evidence>
<dbReference type="RefSeq" id="XP_011315547.1">
    <property type="nucleotide sequence ID" value="XM_011317245.1"/>
</dbReference>
<reference evidence="3" key="1">
    <citation type="submission" date="2015-01" db="EMBL/GenBank/DDBJ databases">
        <title>Transcriptome Assembly of Fopius arisanus.</title>
        <authorList>
            <person name="Geib S."/>
        </authorList>
    </citation>
    <scope>NUCLEOTIDE SEQUENCE</scope>
</reference>
<accession>A0A9R1TUA7</accession>
<gene>
    <name evidence="3" type="primary">sfsA_1</name>
    <name evidence="5" type="synonym">LOC105274294</name>
    <name evidence="3" type="ORF">g.25526</name>
</gene>
<evidence type="ECO:0000313" key="5">
    <source>
        <dbReference type="RefSeq" id="XP_011315547.1"/>
    </source>
</evidence>
<reference evidence="5" key="2">
    <citation type="submission" date="2025-04" db="UniProtKB">
        <authorList>
            <consortium name="RefSeq"/>
        </authorList>
    </citation>
    <scope>IDENTIFICATION</scope>
    <source>
        <strain evidence="5">USDA-PBARC FA_bdor</strain>
        <tissue evidence="5">Whole organism</tissue>
    </source>
</reference>
<dbReference type="AlphaFoldDB" id="A0A0C9QGG8"/>
<dbReference type="PROSITE" id="PS00028">
    <property type="entry name" value="ZINC_FINGER_C2H2_1"/>
    <property type="match status" value="1"/>
</dbReference>
<sequence>MLTCNISDVMLFPSFSKIQDSTYNEAYEWTREDDKMAPRLCAGGDFNRYHLRAPKNRRLESTIDAATVTGKIDFLRSIGLTQSTQSQGLTCQLCNKVECFCDINTGTVDLPRMKDQNERVSLSMKPCRVLIAGDQCKVCKKLFKCETDVQDHMKKRHNRLKVTLKLNNETVSTKWIKRSHLKRRHSHSDSHYEYREGDQVPQMSNFFDSSLEAQLEVSGSKIRRKYESKSSDSRPCSAPSLGVSFDLPLCRATSCHCCVRNNARSWDDNNNNCPKLNLSKSQDSVETSSAGIVEHESSSASVASSQVPKWLLKSTTSIRNMKKEVITLDDTEDINDITVIPTKPPCYDLTESSYHSDDEVEKVLEIRKNQAPFISIKGEPSDSMKGLSISDAIRDLMSAENSLSCHDQEDAGLQTPNFYENLNKMESDDEEENNFTLRFEDDEESCTFVIKDNVGNKEYAKGFSGDFFGDTQLDVAVSHHDALDQSSGFWRASKNVECFSAHETPIECIVNRDSMVAIKEELTMDHYLFDRE</sequence>
<dbReference type="Proteomes" id="UP000694866">
    <property type="component" value="Unplaced"/>
</dbReference>
<evidence type="ECO:0000259" key="2">
    <source>
        <dbReference type="PROSITE" id="PS50157"/>
    </source>
</evidence>
<proteinExistence type="predicted"/>
<keyword evidence="1" id="KW-0862">Zinc</keyword>
<dbReference type="EMBL" id="GBYB01013648">
    <property type="protein sequence ID" value="JAG83415.1"/>
    <property type="molecule type" value="Transcribed_RNA"/>
</dbReference>
<organism evidence="3">
    <name type="scientific">Fopius arisanus</name>
    <dbReference type="NCBI Taxonomy" id="64838"/>
    <lineage>
        <taxon>Eukaryota</taxon>
        <taxon>Metazoa</taxon>
        <taxon>Ecdysozoa</taxon>
        <taxon>Arthropoda</taxon>
        <taxon>Hexapoda</taxon>
        <taxon>Insecta</taxon>
        <taxon>Pterygota</taxon>
        <taxon>Neoptera</taxon>
        <taxon>Endopterygota</taxon>
        <taxon>Hymenoptera</taxon>
        <taxon>Apocrita</taxon>
        <taxon>Ichneumonoidea</taxon>
        <taxon>Braconidae</taxon>
        <taxon>Opiinae</taxon>
        <taxon>Fopius</taxon>
    </lineage>
</organism>
<accession>A0A0C9QGG8</accession>
<keyword evidence="1" id="KW-0863">Zinc-finger</keyword>
<dbReference type="GO" id="GO:0008270">
    <property type="term" value="F:zinc ion binding"/>
    <property type="evidence" value="ECO:0007669"/>
    <property type="project" value="UniProtKB-KW"/>
</dbReference>
<protein>
    <submittedName>
        <fullName evidence="3">SfsA_1 protein</fullName>
    </submittedName>
    <submittedName>
        <fullName evidence="5">Uncharacterized protein isoform X1</fullName>
    </submittedName>
</protein>
<keyword evidence="1" id="KW-0479">Metal-binding</keyword>
<dbReference type="PROSITE" id="PS50157">
    <property type="entry name" value="ZINC_FINGER_C2H2_2"/>
    <property type="match status" value="1"/>
</dbReference>
<name>A0A0C9QGG8_9HYME</name>
<dbReference type="InterPro" id="IPR013087">
    <property type="entry name" value="Znf_C2H2_type"/>
</dbReference>
<keyword evidence="4" id="KW-1185">Reference proteome</keyword>
<dbReference type="KEGG" id="fas:105274294"/>